<name>A0A383D1A8_9ZZZZ</name>
<dbReference type="AlphaFoldDB" id="A0A383D1A8"/>
<evidence type="ECO:0000313" key="1">
    <source>
        <dbReference type="EMBL" id="SVE38094.1"/>
    </source>
</evidence>
<sequence length="113" mass="12408">AIVNYINKVVFYTSEQLSFVLDQTSGVITGKKQAAEYRKANPKKEKTTSGEYWIKKQEAVLSEERFGFTSDEVANLKASGFLGSDEAHSLIGELMRKSETAAASIRAKLTPSA</sequence>
<organism evidence="1">
    <name type="scientific">marine metagenome</name>
    <dbReference type="NCBI Taxonomy" id="408172"/>
    <lineage>
        <taxon>unclassified sequences</taxon>
        <taxon>metagenomes</taxon>
        <taxon>ecological metagenomes</taxon>
    </lineage>
</organism>
<accession>A0A383D1A8</accession>
<protein>
    <submittedName>
        <fullName evidence="1">Uncharacterized protein</fullName>
    </submittedName>
</protein>
<gene>
    <name evidence="1" type="ORF">METZ01_LOCUS490948</name>
</gene>
<proteinExistence type="predicted"/>
<dbReference type="EMBL" id="UINC01213359">
    <property type="protein sequence ID" value="SVE38094.1"/>
    <property type="molecule type" value="Genomic_DNA"/>
</dbReference>
<reference evidence="1" key="1">
    <citation type="submission" date="2018-05" db="EMBL/GenBank/DDBJ databases">
        <authorList>
            <person name="Lanie J.A."/>
            <person name="Ng W.-L."/>
            <person name="Kazmierczak K.M."/>
            <person name="Andrzejewski T.M."/>
            <person name="Davidsen T.M."/>
            <person name="Wayne K.J."/>
            <person name="Tettelin H."/>
            <person name="Glass J.I."/>
            <person name="Rusch D."/>
            <person name="Podicherti R."/>
            <person name="Tsui H.-C.T."/>
            <person name="Winkler M.E."/>
        </authorList>
    </citation>
    <scope>NUCLEOTIDE SEQUENCE</scope>
</reference>
<feature type="non-terminal residue" evidence="1">
    <location>
        <position position="1"/>
    </location>
</feature>